<dbReference type="GO" id="GO:0051537">
    <property type="term" value="F:2 iron, 2 sulfur cluster binding"/>
    <property type="evidence" value="ECO:0007669"/>
    <property type="project" value="UniProtKB-KW"/>
</dbReference>
<dbReference type="RefSeq" id="WP_073166096.1">
    <property type="nucleotide sequence ID" value="NZ_FQUW01000027.1"/>
</dbReference>
<dbReference type="SUPFAM" id="SSF54292">
    <property type="entry name" value="2Fe-2S ferredoxin-like"/>
    <property type="match status" value="1"/>
</dbReference>
<organism evidence="11 12">
    <name type="scientific">Desulfofundulus australicus DSM 11792</name>
    <dbReference type="NCBI Taxonomy" id="1121425"/>
    <lineage>
        <taxon>Bacteria</taxon>
        <taxon>Bacillati</taxon>
        <taxon>Bacillota</taxon>
        <taxon>Clostridia</taxon>
        <taxon>Eubacteriales</taxon>
        <taxon>Peptococcaceae</taxon>
        <taxon>Desulfofundulus</taxon>
    </lineage>
</organism>
<accession>A0A1M5BBD7</accession>
<dbReference type="OrthoDB" id="9804391at2"/>
<protein>
    <recommendedName>
        <fullName evidence="8">Fumarate reductase iron-sulfur subunit</fullName>
        <ecNumber evidence="8">1.3.5.1</ecNumber>
    </recommendedName>
</protein>
<evidence type="ECO:0000313" key="12">
    <source>
        <dbReference type="Proteomes" id="UP000184196"/>
    </source>
</evidence>
<dbReference type="NCBIfam" id="NF010071">
    <property type="entry name" value="PRK13552.1"/>
    <property type="match status" value="1"/>
</dbReference>
<evidence type="ECO:0000259" key="9">
    <source>
        <dbReference type="PROSITE" id="PS51085"/>
    </source>
</evidence>
<dbReference type="InterPro" id="IPR006058">
    <property type="entry name" value="2Fe2S_fd_BS"/>
</dbReference>
<dbReference type="PROSITE" id="PS51379">
    <property type="entry name" value="4FE4S_FER_2"/>
    <property type="match status" value="1"/>
</dbReference>
<name>A0A1M5BBD7_9FIRM</name>
<dbReference type="InterPro" id="IPR001041">
    <property type="entry name" value="2Fe-2S_ferredoxin-type"/>
</dbReference>
<dbReference type="InterPro" id="IPR050573">
    <property type="entry name" value="SDH/FRD_Iron-Sulfur"/>
</dbReference>
<dbReference type="InterPro" id="IPR012675">
    <property type="entry name" value="Beta-grasp_dom_sf"/>
</dbReference>
<proteinExistence type="inferred from homology"/>
<keyword evidence="5" id="KW-0560">Oxidoreductase</keyword>
<comment type="cofactor">
    <cofactor evidence="8">
        <name>[3Fe-4S] cluster</name>
        <dbReference type="ChEBI" id="CHEBI:21137"/>
    </cofactor>
    <text evidence="8">Binds 1 [3Fe-4S] cluster.</text>
</comment>
<dbReference type="GO" id="GO:0051538">
    <property type="term" value="F:3 iron, 4 sulfur cluster binding"/>
    <property type="evidence" value="ECO:0007669"/>
    <property type="project" value="UniProtKB-KW"/>
</dbReference>
<evidence type="ECO:0000256" key="6">
    <source>
        <dbReference type="ARBA" id="ARBA00023004"/>
    </source>
</evidence>
<comment type="similarity">
    <text evidence="1 8">Belongs to the succinate dehydrogenase/fumarate reductase iron-sulfur protein family.</text>
</comment>
<dbReference type="PANTHER" id="PTHR11921:SF36">
    <property type="entry name" value="FUMARATE REDUCTASE IRON-SULFUR SUBUNIT"/>
    <property type="match status" value="1"/>
</dbReference>
<dbReference type="InterPro" id="IPR025192">
    <property type="entry name" value="Succ_DH/fum_Rdtase_N"/>
</dbReference>
<dbReference type="EC" id="1.3.5.1" evidence="8"/>
<dbReference type="InterPro" id="IPR017896">
    <property type="entry name" value="4Fe4S_Fe-S-bd"/>
</dbReference>
<dbReference type="InterPro" id="IPR004489">
    <property type="entry name" value="Succ_DH/fum_Rdtase_Fe-S"/>
</dbReference>
<keyword evidence="2 8" id="KW-0004">4Fe-4S</keyword>
<reference evidence="12" key="1">
    <citation type="submission" date="2016-11" db="EMBL/GenBank/DDBJ databases">
        <authorList>
            <person name="Varghese N."/>
            <person name="Submissions S."/>
        </authorList>
    </citation>
    <scope>NUCLEOTIDE SEQUENCE [LARGE SCALE GENOMIC DNA]</scope>
    <source>
        <strain evidence="12">DSM 11792</strain>
    </source>
</reference>
<dbReference type="GO" id="GO:0008177">
    <property type="term" value="F:succinate dehydrogenase (quinone) activity"/>
    <property type="evidence" value="ECO:0007669"/>
    <property type="project" value="UniProtKB-EC"/>
</dbReference>
<keyword evidence="8" id="KW-0003">3Fe-4S</keyword>
<gene>
    <name evidence="11" type="ORF">SAMN02745218_02147</name>
</gene>
<dbReference type="InterPro" id="IPR036010">
    <property type="entry name" value="2Fe-2S_ferredoxin-like_sf"/>
</dbReference>
<dbReference type="EMBL" id="FQUW01000027">
    <property type="protein sequence ID" value="SHF39735.1"/>
    <property type="molecule type" value="Genomic_DNA"/>
</dbReference>
<keyword evidence="3 8" id="KW-0001">2Fe-2S</keyword>
<evidence type="ECO:0000256" key="1">
    <source>
        <dbReference type="ARBA" id="ARBA00009433"/>
    </source>
</evidence>
<dbReference type="FunFam" id="1.10.1060.10:FF:000003">
    <property type="entry name" value="Succinate dehydrogenase iron-sulfur subunit"/>
    <property type="match status" value="1"/>
</dbReference>
<dbReference type="InterPro" id="IPR009051">
    <property type="entry name" value="Helical_ferredxn"/>
</dbReference>
<keyword evidence="12" id="KW-1185">Reference proteome</keyword>
<dbReference type="GO" id="GO:0006099">
    <property type="term" value="P:tricarboxylic acid cycle"/>
    <property type="evidence" value="ECO:0007669"/>
    <property type="project" value="InterPro"/>
</dbReference>
<dbReference type="PANTHER" id="PTHR11921">
    <property type="entry name" value="SUCCINATE DEHYDROGENASE IRON-SULFUR PROTEIN"/>
    <property type="match status" value="1"/>
</dbReference>
<evidence type="ECO:0000256" key="3">
    <source>
        <dbReference type="ARBA" id="ARBA00022714"/>
    </source>
</evidence>
<evidence type="ECO:0000313" key="11">
    <source>
        <dbReference type="EMBL" id="SHF39735.1"/>
    </source>
</evidence>
<feature type="domain" description="4Fe-4S ferredoxin-type" evidence="10">
    <location>
        <begin position="141"/>
        <end position="171"/>
    </location>
</feature>
<comment type="catalytic activity">
    <reaction evidence="8">
        <text>a menaquinone + succinate = a menaquinol + fumarate</text>
        <dbReference type="Rhea" id="RHEA:27834"/>
        <dbReference type="Rhea" id="RHEA-COMP:9537"/>
        <dbReference type="Rhea" id="RHEA-COMP:9539"/>
        <dbReference type="ChEBI" id="CHEBI:16374"/>
        <dbReference type="ChEBI" id="CHEBI:18151"/>
        <dbReference type="ChEBI" id="CHEBI:29806"/>
        <dbReference type="ChEBI" id="CHEBI:30031"/>
        <dbReference type="EC" id="1.3.5.1"/>
    </reaction>
</comment>
<dbReference type="AlphaFoldDB" id="A0A1M5BBD7"/>
<feature type="domain" description="2Fe-2S ferredoxin-type" evidence="9">
    <location>
        <begin position="18"/>
        <end position="95"/>
    </location>
</feature>
<keyword evidence="6 8" id="KW-0408">Iron</keyword>
<dbReference type="Pfam" id="PF13085">
    <property type="entry name" value="Fer2_3"/>
    <property type="match status" value="1"/>
</dbReference>
<evidence type="ECO:0000256" key="8">
    <source>
        <dbReference type="RuleBase" id="RU361237"/>
    </source>
</evidence>
<dbReference type="PROSITE" id="PS51085">
    <property type="entry name" value="2FE2S_FER_2"/>
    <property type="match status" value="1"/>
</dbReference>
<evidence type="ECO:0000256" key="2">
    <source>
        <dbReference type="ARBA" id="ARBA00022485"/>
    </source>
</evidence>
<dbReference type="PROSITE" id="PS00197">
    <property type="entry name" value="2FE2S_FER_1"/>
    <property type="match status" value="1"/>
</dbReference>
<dbReference type="Pfam" id="PF13183">
    <property type="entry name" value="Fer4_8"/>
    <property type="match status" value="1"/>
</dbReference>
<dbReference type="GO" id="GO:0009055">
    <property type="term" value="F:electron transfer activity"/>
    <property type="evidence" value="ECO:0007669"/>
    <property type="project" value="InterPro"/>
</dbReference>
<dbReference type="Proteomes" id="UP000184196">
    <property type="component" value="Unassembled WGS sequence"/>
</dbReference>
<evidence type="ECO:0000256" key="4">
    <source>
        <dbReference type="ARBA" id="ARBA00022723"/>
    </source>
</evidence>
<evidence type="ECO:0000259" key="10">
    <source>
        <dbReference type="PROSITE" id="PS51379"/>
    </source>
</evidence>
<dbReference type="Gene3D" id="3.10.20.30">
    <property type="match status" value="1"/>
</dbReference>
<dbReference type="NCBIfam" id="TIGR00384">
    <property type="entry name" value="dhsB"/>
    <property type="match status" value="1"/>
</dbReference>
<comment type="cofactor">
    <cofactor evidence="8">
        <name>[2Fe-2S] cluster</name>
        <dbReference type="ChEBI" id="CHEBI:190135"/>
    </cofactor>
    <text evidence="8">Binds 1 [2Fe-2S] cluster.</text>
</comment>
<dbReference type="GO" id="GO:0046872">
    <property type="term" value="F:metal ion binding"/>
    <property type="evidence" value="ECO:0007669"/>
    <property type="project" value="UniProtKB-KW"/>
</dbReference>
<dbReference type="GO" id="GO:0051539">
    <property type="term" value="F:4 iron, 4 sulfur cluster binding"/>
    <property type="evidence" value="ECO:0007669"/>
    <property type="project" value="UniProtKB-KW"/>
</dbReference>
<comment type="cofactor">
    <cofactor evidence="8">
        <name>[4Fe-4S] cluster</name>
        <dbReference type="ChEBI" id="CHEBI:49883"/>
    </cofactor>
    <text evidence="8">Binds 1 [4Fe-4S] cluster.</text>
</comment>
<evidence type="ECO:0000256" key="5">
    <source>
        <dbReference type="ARBA" id="ARBA00023002"/>
    </source>
</evidence>
<keyword evidence="7 8" id="KW-0411">Iron-sulfur</keyword>
<dbReference type="Gene3D" id="1.10.1060.10">
    <property type="entry name" value="Alpha-helical ferredoxin"/>
    <property type="match status" value="1"/>
</dbReference>
<dbReference type="GO" id="GO:0022904">
    <property type="term" value="P:respiratory electron transport chain"/>
    <property type="evidence" value="ECO:0007669"/>
    <property type="project" value="TreeGrafter"/>
</dbReference>
<dbReference type="SUPFAM" id="SSF46548">
    <property type="entry name" value="alpha-helical ferredoxin"/>
    <property type="match status" value="1"/>
</dbReference>
<sequence>MAERLLTFSIFRYNPNTPEIKPYMQEYKLEEMPGMTLFVALNKIREEQDPSLMFDFVCRAAICGSCAMLVNGKPRLACKTLTKDLPSRITLLPLPVFKLIGDLSVDTGTWFRHMSLKTEAWIHTTREFDPRAREERMDNETALKIYEAERCIECGCCIAGCATANIREDFLGAAGINRVARFMLDPRDERSPQEYFEVVGTEEGAFGCVGLMACEDNCPMGLPLQMQLAYVRRKMAAAGLAARPQTRAC</sequence>
<keyword evidence="4 8" id="KW-0479">Metal-binding</keyword>
<evidence type="ECO:0000256" key="7">
    <source>
        <dbReference type="ARBA" id="ARBA00023014"/>
    </source>
</evidence>